<dbReference type="GO" id="GO:0016874">
    <property type="term" value="F:ligase activity"/>
    <property type="evidence" value="ECO:0007669"/>
    <property type="project" value="UniProtKB-KW"/>
</dbReference>
<name>A0A517MWW9_9BACT</name>
<accession>A0A517MWW9</accession>
<dbReference type="KEGG" id="amob:HG15A2_26950"/>
<gene>
    <name evidence="5" type="primary">apc3</name>
    <name evidence="5" type="ORF">HG15A2_26950</name>
</gene>
<dbReference type="InterPro" id="IPR008040">
    <property type="entry name" value="Hydant_A_N"/>
</dbReference>
<dbReference type="RefSeq" id="WP_145060602.1">
    <property type="nucleotide sequence ID" value="NZ_CP036263.1"/>
</dbReference>
<organism evidence="5 6">
    <name type="scientific">Adhaeretor mobilis</name>
    <dbReference type="NCBI Taxonomy" id="1930276"/>
    <lineage>
        <taxon>Bacteria</taxon>
        <taxon>Pseudomonadati</taxon>
        <taxon>Planctomycetota</taxon>
        <taxon>Planctomycetia</taxon>
        <taxon>Pirellulales</taxon>
        <taxon>Lacipirellulaceae</taxon>
        <taxon>Adhaeretor</taxon>
    </lineage>
</organism>
<dbReference type="OrthoDB" id="9768323at2"/>
<dbReference type="InterPro" id="IPR003692">
    <property type="entry name" value="Hydantoinase_B"/>
</dbReference>
<evidence type="ECO:0000256" key="1">
    <source>
        <dbReference type="ARBA" id="ARBA00010403"/>
    </source>
</evidence>
<evidence type="ECO:0000259" key="4">
    <source>
        <dbReference type="Pfam" id="PF05378"/>
    </source>
</evidence>
<dbReference type="GO" id="GO:0005829">
    <property type="term" value="C:cytosol"/>
    <property type="evidence" value="ECO:0007669"/>
    <property type="project" value="TreeGrafter"/>
</dbReference>
<dbReference type="Pfam" id="PF05378">
    <property type="entry name" value="Hydant_A_N"/>
    <property type="match status" value="1"/>
</dbReference>
<dbReference type="InterPro" id="IPR045079">
    <property type="entry name" value="Oxoprolinase-like"/>
</dbReference>
<protein>
    <submittedName>
        <fullName evidence="5">Acetophenone carboxylase gamma subunit</fullName>
        <ecNumber evidence="5">6.4.1.8</ecNumber>
    </submittedName>
</protein>
<proteinExistence type="inferred from homology"/>
<dbReference type="PANTHER" id="PTHR11365:SF23">
    <property type="entry name" value="HYPOTHETICAL 5-OXOPROLINASE (EUROFUNG)-RELATED"/>
    <property type="match status" value="1"/>
</dbReference>
<dbReference type="Pfam" id="PF01968">
    <property type="entry name" value="Hydantoinase_A"/>
    <property type="match status" value="1"/>
</dbReference>
<dbReference type="GO" id="GO:0017168">
    <property type="term" value="F:5-oxoprolinase (ATP-hydrolyzing) activity"/>
    <property type="evidence" value="ECO:0007669"/>
    <property type="project" value="TreeGrafter"/>
</dbReference>
<dbReference type="EMBL" id="CP036263">
    <property type="protein sequence ID" value="QDS99372.1"/>
    <property type="molecule type" value="Genomic_DNA"/>
</dbReference>
<dbReference type="EC" id="6.4.1.8" evidence="5"/>
<keyword evidence="5" id="KW-0436">Ligase</keyword>
<reference evidence="5 6" key="1">
    <citation type="submission" date="2019-02" db="EMBL/GenBank/DDBJ databases">
        <title>Deep-cultivation of Planctomycetes and their phenomic and genomic characterization uncovers novel biology.</title>
        <authorList>
            <person name="Wiegand S."/>
            <person name="Jogler M."/>
            <person name="Boedeker C."/>
            <person name="Pinto D."/>
            <person name="Vollmers J."/>
            <person name="Rivas-Marin E."/>
            <person name="Kohn T."/>
            <person name="Peeters S.H."/>
            <person name="Heuer A."/>
            <person name="Rast P."/>
            <person name="Oberbeckmann S."/>
            <person name="Bunk B."/>
            <person name="Jeske O."/>
            <person name="Meyerdierks A."/>
            <person name="Storesund J.E."/>
            <person name="Kallscheuer N."/>
            <person name="Luecker S."/>
            <person name="Lage O.M."/>
            <person name="Pohl T."/>
            <person name="Merkel B.J."/>
            <person name="Hornburger P."/>
            <person name="Mueller R.-W."/>
            <person name="Bruemmer F."/>
            <person name="Labrenz M."/>
            <person name="Spormann A.M."/>
            <person name="Op den Camp H."/>
            <person name="Overmann J."/>
            <person name="Amann R."/>
            <person name="Jetten M.S.M."/>
            <person name="Mascher T."/>
            <person name="Medema M.H."/>
            <person name="Devos D.P."/>
            <person name="Kaster A.-K."/>
            <person name="Ovreas L."/>
            <person name="Rohde M."/>
            <person name="Galperin M.Y."/>
            <person name="Jogler C."/>
        </authorList>
    </citation>
    <scope>NUCLEOTIDE SEQUENCE [LARGE SCALE GENOMIC DNA]</scope>
    <source>
        <strain evidence="5 6">HG15A2</strain>
    </source>
</reference>
<evidence type="ECO:0000313" key="6">
    <source>
        <dbReference type="Proteomes" id="UP000319852"/>
    </source>
</evidence>
<evidence type="ECO:0000259" key="2">
    <source>
        <dbReference type="Pfam" id="PF01968"/>
    </source>
</evidence>
<dbReference type="Pfam" id="PF02538">
    <property type="entry name" value="Hydantoinase_B"/>
    <property type="match status" value="1"/>
</dbReference>
<dbReference type="Proteomes" id="UP000319852">
    <property type="component" value="Chromosome"/>
</dbReference>
<dbReference type="InterPro" id="IPR002821">
    <property type="entry name" value="Hydantoinase_A"/>
</dbReference>
<feature type="domain" description="Hydantoinase B/oxoprolinase" evidence="3">
    <location>
        <begin position="759"/>
        <end position="1278"/>
    </location>
</feature>
<comment type="similarity">
    <text evidence="1">Belongs to the oxoprolinase family.</text>
</comment>
<evidence type="ECO:0000313" key="5">
    <source>
        <dbReference type="EMBL" id="QDS99372.1"/>
    </source>
</evidence>
<sequence length="1293" mass="138453">MAQLPWQFWIDVGGTFTDCMAKKPNGELLRHKLLSSGATKGQLGMGCTQERLVDSQRQNDPPQFWDNATLALLNDEGDVNQETTVDRFDNSTGSFAIVDSLSTPPQPGTRYELRHAYDAPVLAIRYLLGLATHETPPPVLLRLGTTRGTNALLTRTGANTALVVTHGFGDVLRIGYQDRPRLFDLAIKKRVPLTDNVIEIAERIASAGEILIPLDESKVKQQLVELKEQGIGSLAICLMHADLNPEHELVIEHLAREVGFAEISRSSEVSPLVKMVARGETTLVDAYLNPVLRSYFTKLQEQLPGSTLRLMTSSGGLTSAASFRGCQSVLSGPAGGVVGYTRAAELVGYSKAIGFDMGGTSTDVSRYAGSLELDFESEKAGVRLMTPTLAIETIAAGGGSICWFDGVKLQVGPDSAGADPGPACYGRGGPLTVTDVNLLLGRVIPDHFPFQLDIEAARSRIESIAAQVFVNRAERLTPVELAEGFLKIANTNMAGAIRNVTIAKGVQPEGHLLVAFGGAAAQHACAVADELDITEILHHPDAGILSAYGIGMAEEVRGATQGVYQSLATLEESHLTEFFNRLAKVPIGEFAAEGVLPEDLQLGRSLEVHYTGSDTKLLVPYSSVEQVRQDFEVLHKTRFGYTKPDREIQVASARLNLRLPVSPSPTQVVNSSKGAPEPAQHEAVFAGERLSVDSFQRDHLPQGFLIAGPALITQTHTVVVIEHGWEAEMLEGRELLLRKLAETTPGQSLLAETAKPQAAVELEIFNNLLVGVAERMGHVLRRTAVSVNVKERLDFSCAVFTAEGKLVANAPHVPVHLGAMGVTVRCLLAENPDHQLGDVFISNDPYRGGSHFPDITMVLPVHDEQTGELLFCTACRAHHAEIGGVRPGSMPPNSTSLSQEGVLISNFLYRRDGKVFEEELQELLTSGDYPSRSAAENIADLAAQAAAVERGARGLKKLVRTHGRAKLLLQMKAVQAAAELKVRQVLAGFPVDRYSFTDYLETASGVSVPICVAISINSGKDASQPAAIFDFTGTGPVVSGNLNANPAIVTSAVLYSLRLLVDEDIPLNEGVLDAVEIILPQCLLNPAPGKTVSDSPAVAAGNVETSQRVVDVLLGAFGVAAASQGTMNNVLFGDDNFGYYETLGGGSGATLDHGGADAVQVHMTNTRSTDPEVLERRLPVRLWEMGIRKNSGGTGKHSGGNGMRRKLEFLRPLKLSLITSRRGPHPPFGLEGGGAGECGRNRLIRADGSIEELPGICEREVEAGDMLEIQTPGGGGFGVVPTDWQKVNIDSLD</sequence>
<evidence type="ECO:0000259" key="3">
    <source>
        <dbReference type="Pfam" id="PF02538"/>
    </source>
</evidence>
<feature type="domain" description="Hydantoinase/oxoprolinase N-terminal" evidence="4">
    <location>
        <begin position="117"/>
        <end position="258"/>
    </location>
</feature>
<keyword evidence="6" id="KW-1185">Reference proteome</keyword>
<feature type="domain" description="Hydantoinase A/oxoprolinase" evidence="2">
    <location>
        <begin position="278"/>
        <end position="554"/>
    </location>
</feature>
<dbReference type="GO" id="GO:0006749">
    <property type="term" value="P:glutathione metabolic process"/>
    <property type="evidence" value="ECO:0007669"/>
    <property type="project" value="TreeGrafter"/>
</dbReference>
<dbReference type="PANTHER" id="PTHR11365">
    <property type="entry name" value="5-OXOPROLINASE RELATED"/>
    <property type="match status" value="1"/>
</dbReference>